<evidence type="ECO:0000313" key="1">
    <source>
        <dbReference type="EMBL" id="GFU11890.1"/>
    </source>
</evidence>
<dbReference type="Proteomes" id="UP000887013">
    <property type="component" value="Unassembled WGS sequence"/>
</dbReference>
<gene>
    <name evidence="1" type="ORF">NPIL_341521</name>
</gene>
<proteinExistence type="predicted"/>
<comment type="caution">
    <text evidence="1">The sequence shown here is derived from an EMBL/GenBank/DDBJ whole genome shotgun (WGS) entry which is preliminary data.</text>
</comment>
<feature type="non-terminal residue" evidence="1">
    <location>
        <position position="82"/>
    </location>
</feature>
<name>A0A8X6UB22_NEPPI</name>
<protein>
    <submittedName>
        <fullName evidence="1">Uncharacterized protein</fullName>
    </submittedName>
</protein>
<dbReference type="EMBL" id="BMAW01029423">
    <property type="protein sequence ID" value="GFU11890.1"/>
    <property type="molecule type" value="Genomic_DNA"/>
</dbReference>
<reference evidence="1" key="1">
    <citation type="submission" date="2020-08" db="EMBL/GenBank/DDBJ databases">
        <title>Multicomponent nature underlies the extraordinary mechanical properties of spider dragline silk.</title>
        <authorList>
            <person name="Kono N."/>
            <person name="Nakamura H."/>
            <person name="Mori M."/>
            <person name="Yoshida Y."/>
            <person name="Ohtoshi R."/>
            <person name="Malay A.D."/>
            <person name="Moran D.A.P."/>
            <person name="Tomita M."/>
            <person name="Numata K."/>
            <person name="Arakawa K."/>
        </authorList>
    </citation>
    <scope>NUCLEOTIDE SEQUENCE</scope>
</reference>
<dbReference type="AlphaFoldDB" id="A0A8X6UB22"/>
<sequence>MLSSISTISSGPRSILLSKTLISIYISHQKFIQSLTLPLNTSTSKAMKTHVEVTTSTNRKYVFTLKGCAGFPSGQIGFSLPM</sequence>
<evidence type="ECO:0000313" key="2">
    <source>
        <dbReference type="Proteomes" id="UP000887013"/>
    </source>
</evidence>
<keyword evidence="2" id="KW-1185">Reference proteome</keyword>
<accession>A0A8X6UB22</accession>
<dbReference type="Gene3D" id="2.40.40.20">
    <property type="match status" value="1"/>
</dbReference>
<organism evidence="1 2">
    <name type="scientific">Nephila pilipes</name>
    <name type="common">Giant wood spider</name>
    <name type="synonym">Nephila maculata</name>
    <dbReference type="NCBI Taxonomy" id="299642"/>
    <lineage>
        <taxon>Eukaryota</taxon>
        <taxon>Metazoa</taxon>
        <taxon>Ecdysozoa</taxon>
        <taxon>Arthropoda</taxon>
        <taxon>Chelicerata</taxon>
        <taxon>Arachnida</taxon>
        <taxon>Araneae</taxon>
        <taxon>Araneomorphae</taxon>
        <taxon>Entelegynae</taxon>
        <taxon>Araneoidea</taxon>
        <taxon>Nephilidae</taxon>
        <taxon>Nephila</taxon>
    </lineage>
</organism>